<sequence>MELNSILWGDDSAEKDENLLSYFVDTDSYGRLFRKSKFLVVGRKGSGKSALRKKLANSFDQQKDVHVVNITPSYSSIRNIVNEESFSEGFGEEIFFQHSWLRQIMLDSLSLLGHKAKGKYTANSMEFARGVSVELNRTSKDLVENISDVLSRVKLKAGKLGDLGLQLEKELRAVAEVDALEHHLTSIAESGAEIVIMVDDLDLGWDNSEVSNNMLLGLLAASSYLMALSRNIHVFVYLREDVYSILMSKTQHSDKYRNVERIRWSKGSLINLMERRINFNIEQAGEEPSDRPFSKVFPETVGTHNTDNWLVERTLSRPRELIQMARFYTEGLQGDKPDSEVLKACEPTYSSWKLDDLCTEYSNQYPNLSTIFSFWKTKFFRNKYHLKRDEVDEMLFQVFSEAEVNQSWFNDIADQADFESFLHILYEIGFIGDFVQGGQGGSKTFFSYSDRHEPRFEEVQIHPCFRKSVNTVERMR</sequence>
<dbReference type="Proteomes" id="UP001264519">
    <property type="component" value="Unassembled WGS sequence"/>
</dbReference>
<gene>
    <name evidence="2" type="ORF">QC818_15075</name>
</gene>
<comment type="caution">
    <text evidence="2">The sequence shown here is derived from an EMBL/GenBank/DDBJ whole genome shotgun (WGS) entry which is preliminary data.</text>
</comment>
<dbReference type="Pfam" id="PF07693">
    <property type="entry name" value="KAP_NTPase"/>
    <property type="match status" value="1"/>
</dbReference>
<evidence type="ECO:0000313" key="3">
    <source>
        <dbReference type="Proteomes" id="UP001264519"/>
    </source>
</evidence>
<dbReference type="InterPro" id="IPR011646">
    <property type="entry name" value="KAP_P-loop"/>
</dbReference>
<dbReference type="Gene3D" id="3.40.50.300">
    <property type="entry name" value="P-loop containing nucleotide triphosphate hydrolases"/>
    <property type="match status" value="1"/>
</dbReference>
<organism evidence="2 3">
    <name type="scientific">Halomonas koreensis</name>
    <dbReference type="NCBI Taxonomy" id="245385"/>
    <lineage>
        <taxon>Bacteria</taxon>
        <taxon>Pseudomonadati</taxon>
        <taxon>Pseudomonadota</taxon>
        <taxon>Gammaproteobacteria</taxon>
        <taxon>Oceanospirillales</taxon>
        <taxon>Halomonadaceae</taxon>
        <taxon>Halomonas</taxon>
    </lineage>
</organism>
<dbReference type="RefSeq" id="WP_309653688.1">
    <property type="nucleotide sequence ID" value="NZ_JARWAK010000014.1"/>
</dbReference>
<proteinExistence type="predicted"/>
<protein>
    <submittedName>
        <fullName evidence="2">P-loop NTPase fold protein</fullName>
    </submittedName>
</protein>
<name>A0ABU1G585_9GAMM</name>
<evidence type="ECO:0000313" key="2">
    <source>
        <dbReference type="EMBL" id="MDR5868112.1"/>
    </source>
</evidence>
<dbReference type="SUPFAM" id="SSF52540">
    <property type="entry name" value="P-loop containing nucleoside triphosphate hydrolases"/>
    <property type="match status" value="1"/>
</dbReference>
<dbReference type="NCBIfam" id="NF047389">
    <property type="entry name" value="ATPase_Sll1717"/>
    <property type="match status" value="1"/>
</dbReference>
<feature type="domain" description="KAP NTPase" evidence="1">
    <location>
        <begin position="37"/>
        <end position="202"/>
    </location>
</feature>
<dbReference type="EMBL" id="JARWAK010000014">
    <property type="protein sequence ID" value="MDR5868112.1"/>
    <property type="molecule type" value="Genomic_DNA"/>
</dbReference>
<evidence type="ECO:0000259" key="1">
    <source>
        <dbReference type="Pfam" id="PF07693"/>
    </source>
</evidence>
<keyword evidence="3" id="KW-1185">Reference proteome</keyword>
<reference evidence="2 3" key="1">
    <citation type="submission" date="2023-04" db="EMBL/GenBank/DDBJ databases">
        <title>A long-awaited taxogenomic arrangement of the family Halomonadaceae.</title>
        <authorList>
            <person name="De La Haba R."/>
            <person name="Chuvochina M."/>
            <person name="Wittouck S."/>
            <person name="Arahal D.R."/>
            <person name="Sanchez-Porro C."/>
            <person name="Hugenholtz P."/>
            <person name="Ventosa A."/>
        </authorList>
    </citation>
    <scope>NUCLEOTIDE SEQUENCE [LARGE SCALE GENOMIC DNA]</scope>
    <source>
        <strain evidence="2 3">DSM 23530</strain>
    </source>
</reference>
<dbReference type="InterPro" id="IPR027417">
    <property type="entry name" value="P-loop_NTPase"/>
</dbReference>
<dbReference type="Gene3D" id="1.10.8.730">
    <property type="match status" value="1"/>
</dbReference>
<accession>A0ABU1G585</accession>
<dbReference type="InterPro" id="IPR059206">
    <property type="entry name" value="Sll1717-like"/>
</dbReference>